<sequence length="61" mass="6647">MPVAAGPKIVRQGLEARGWMSCILVSFQWHLAKDVLLGSDVMMVEAASMTSLHTPVETHDP</sequence>
<dbReference type="EnsemblPlants" id="PNT75742">
    <property type="protein sequence ID" value="PNT75742"/>
    <property type="gene ID" value="BRADI_1g37629v3"/>
</dbReference>
<dbReference type="EMBL" id="CM000880">
    <property type="protein sequence ID" value="PNT75742.1"/>
    <property type="molecule type" value="Genomic_DNA"/>
</dbReference>
<dbReference type="Proteomes" id="UP000008810">
    <property type="component" value="Chromosome 1"/>
</dbReference>
<evidence type="ECO:0000313" key="2">
    <source>
        <dbReference type="EnsemblPlants" id="PNT75742"/>
    </source>
</evidence>
<dbReference type="Gramene" id="PNT75742">
    <property type="protein sequence ID" value="PNT75742"/>
    <property type="gene ID" value="BRADI_1g37629v3"/>
</dbReference>
<reference evidence="1" key="2">
    <citation type="submission" date="2017-06" db="EMBL/GenBank/DDBJ databases">
        <title>WGS assembly of Brachypodium distachyon.</title>
        <authorList>
            <consortium name="The International Brachypodium Initiative"/>
            <person name="Lucas S."/>
            <person name="Harmon-Smith M."/>
            <person name="Lail K."/>
            <person name="Tice H."/>
            <person name="Grimwood J."/>
            <person name="Bruce D."/>
            <person name="Barry K."/>
            <person name="Shu S."/>
            <person name="Lindquist E."/>
            <person name="Wang M."/>
            <person name="Pitluck S."/>
            <person name="Vogel J.P."/>
            <person name="Garvin D.F."/>
            <person name="Mockler T.C."/>
            <person name="Schmutz J."/>
            <person name="Rokhsar D."/>
            <person name="Bevan M.W."/>
        </authorList>
    </citation>
    <scope>NUCLEOTIDE SEQUENCE</scope>
    <source>
        <strain evidence="1">Bd21</strain>
    </source>
</reference>
<reference evidence="2" key="3">
    <citation type="submission" date="2018-08" db="UniProtKB">
        <authorList>
            <consortium name="EnsemblPlants"/>
        </authorList>
    </citation>
    <scope>IDENTIFICATION</scope>
    <source>
        <strain evidence="2">cv. Bd21</strain>
    </source>
</reference>
<name>A0A2K2DN87_BRADI</name>
<evidence type="ECO:0000313" key="1">
    <source>
        <dbReference type="EMBL" id="PNT75742.1"/>
    </source>
</evidence>
<reference evidence="1 2" key="1">
    <citation type="journal article" date="2010" name="Nature">
        <title>Genome sequencing and analysis of the model grass Brachypodium distachyon.</title>
        <authorList>
            <consortium name="International Brachypodium Initiative"/>
        </authorList>
    </citation>
    <scope>NUCLEOTIDE SEQUENCE [LARGE SCALE GENOMIC DNA]</scope>
    <source>
        <strain evidence="1 2">Bd21</strain>
    </source>
</reference>
<keyword evidence="3" id="KW-1185">Reference proteome</keyword>
<accession>A0A2K2DN87</accession>
<dbReference type="AlphaFoldDB" id="A0A2K2DN87"/>
<gene>
    <name evidence="1" type="ORF">BRADI_1g37629v3</name>
</gene>
<dbReference type="InParanoid" id="A0A2K2DN87"/>
<protein>
    <submittedName>
        <fullName evidence="1 2">Uncharacterized protein</fullName>
    </submittedName>
</protein>
<organism evidence="1">
    <name type="scientific">Brachypodium distachyon</name>
    <name type="common">Purple false brome</name>
    <name type="synonym">Trachynia distachya</name>
    <dbReference type="NCBI Taxonomy" id="15368"/>
    <lineage>
        <taxon>Eukaryota</taxon>
        <taxon>Viridiplantae</taxon>
        <taxon>Streptophyta</taxon>
        <taxon>Embryophyta</taxon>
        <taxon>Tracheophyta</taxon>
        <taxon>Spermatophyta</taxon>
        <taxon>Magnoliopsida</taxon>
        <taxon>Liliopsida</taxon>
        <taxon>Poales</taxon>
        <taxon>Poaceae</taxon>
        <taxon>BOP clade</taxon>
        <taxon>Pooideae</taxon>
        <taxon>Stipodae</taxon>
        <taxon>Brachypodieae</taxon>
        <taxon>Brachypodium</taxon>
    </lineage>
</organism>
<proteinExistence type="predicted"/>
<evidence type="ECO:0000313" key="3">
    <source>
        <dbReference type="Proteomes" id="UP000008810"/>
    </source>
</evidence>